<dbReference type="NCBIfam" id="NF038196">
    <property type="entry name" value="ferrodoxin_EFR1"/>
    <property type="match status" value="1"/>
</dbReference>
<dbReference type="InterPro" id="IPR047964">
    <property type="entry name" value="EFR1-like"/>
</dbReference>
<accession>A0A9W5Y0G6</accession>
<dbReference type="GO" id="GO:0046872">
    <property type="term" value="F:metal ion binding"/>
    <property type="evidence" value="ECO:0007669"/>
    <property type="project" value="UniProtKB-KW"/>
</dbReference>
<evidence type="ECO:0000256" key="3">
    <source>
        <dbReference type="ARBA" id="ARBA00013529"/>
    </source>
</evidence>
<keyword evidence="5" id="KW-0479">Metal-binding</keyword>
<protein>
    <recommendedName>
        <fullName evidence="3">Ferredoxin</fullName>
    </recommendedName>
</protein>
<evidence type="ECO:0000256" key="1">
    <source>
        <dbReference type="ARBA" id="ARBA00001966"/>
    </source>
</evidence>
<comment type="caution">
    <text evidence="9">The sequence shown here is derived from an EMBL/GenBank/DDBJ whole genome shotgun (WGS) entry which is preliminary data.</text>
</comment>
<comment type="cofactor">
    <cofactor evidence="1">
        <name>[4Fe-4S] cluster</name>
        <dbReference type="ChEBI" id="CHEBI:49883"/>
    </cofactor>
</comment>
<evidence type="ECO:0000256" key="4">
    <source>
        <dbReference type="ARBA" id="ARBA00022485"/>
    </source>
</evidence>
<keyword evidence="7" id="KW-0411">Iron-sulfur</keyword>
<organism evidence="9 10">
    <name type="scientific">Clostridium folliculivorans</name>
    <dbReference type="NCBI Taxonomy" id="2886038"/>
    <lineage>
        <taxon>Bacteria</taxon>
        <taxon>Bacillati</taxon>
        <taxon>Bacillota</taxon>
        <taxon>Clostridia</taxon>
        <taxon>Eubacteriales</taxon>
        <taxon>Clostridiaceae</taxon>
        <taxon>Clostridium</taxon>
    </lineage>
</organism>
<evidence type="ECO:0000313" key="10">
    <source>
        <dbReference type="Proteomes" id="UP001057868"/>
    </source>
</evidence>
<dbReference type="InterPro" id="IPR017896">
    <property type="entry name" value="4Fe4S_Fe-S-bd"/>
</dbReference>
<sequence>MGKINTVSSDFNVNDDCISCGICSKVCPAKNITMENNKPVFHNDCESCLACIQHCPRQAINYKDKTQNRRRYTHPEVGAKKLMGYYK</sequence>
<dbReference type="AlphaFoldDB" id="A0A9W5Y0G6"/>
<keyword evidence="6" id="KW-0408">Iron</keyword>
<dbReference type="Pfam" id="PF13187">
    <property type="entry name" value="Fer4_9"/>
    <property type="match status" value="1"/>
</dbReference>
<dbReference type="PROSITE" id="PS00198">
    <property type="entry name" value="4FE4S_FER_1"/>
    <property type="match status" value="2"/>
</dbReference>
<dbReference type="GO" id="GO:0051539">
    <property type="term" value="F:4 iron, 4 sulfur cluster binding"/>
    <property type="evidence" value="ECO:0007669"/>
    <property type="project" value="UniProtKB-KW"/>
</dbReference>
<dbReference type="PANTHER" id="PTHR24960">
    <property type="entry name" value="PHOTOSYSTEM I IRON-SULFUR CENTER-RELATED"/>
    <property type="match status" value="1"/>
</dbReference>
<dbReference type="Proteomes" id="UP001057868">
    <property type="component" value="Unassembled WGS sequence"/>
</dbReference>
<dbReference type="SUPFAM" id="SSF54862">
    <property type="entry name" value="4Fe-4S ferredoxins"/>
    <property type="match status" value="1"/>
</dbReference>
<feature type="domain" description="4Fe-4S ferredoxin-type" evidence="8">
    <location>
        <begin position="38"/>
        <end position="65"/>
    </location>
</feature>
<evidence type="ECO:0000313" key="9">
    <source>
        <dbReference type="EMBL" id="GKU24296.1"/>
    </source>
</evidence>
<name>A0A9W5Y0G6_9CLOT</name>
<evidence type="ECO:0000256" key="5">
    <source>
        <dbReference type="ARBA" id="ARBA00022723"/>
    </source>
</evidence>
<dbReference type="PANTHER" id="PTHR24960:SF79">
    <property type="entry name" value="PHOTOSYSTEM I IRON-SULFUR CENTER"/>
    <property type="match status" value="1"/>
</dbReference>
<keyword evidence="10" id="KW-1185">Reference proteome</keyword>
<feature type="domain" description="4Fe-4S ferredoxin-type" evidence="8">
    <location>
        <begin position="9"/>
        <end position="37"/>
    </location>
</feature>
<dbReference type="PROSITE" id="PS51379">
    <property type="entry name" value="4FE4S_FER_2"/>
    <property type="match status" value="2"/>
</dbReference>
<evidence type="ECO:0000259" key="8">
    <source>
        <dbReference type="PROSITE" id="PS51379"/>
    </source>
</evidence>
<dbReference type="EMBL" id="BQXY01000001">
    <property type="protein sequence ID" value="GKU24296.1"/>
    <property type="molecule type" value="Genomic_DNA"/>
</dbReference>
<dbReference type="InterPro" id="IPR050157">
    <property type="entry name" value="PSI_iron-sulfur_center"/>
</dbReference>
<evidence type="ECO:0000256" key="7">
    <source>
        <dbReference type="ARBA" id="ARBA00023014"/>
    </source>
</evidence>
<proteinExistence type="predicted"/>
<keyword evidence="4" id="KW-0004">4Fe-4S</keyword>
<dbReference type="InterPro" id="IPR017900">
    <property type="entry name" value="4Fe4S_Fe_S_CS"/>
</dbReference>
<evidence type="ECO:0000256" key="2">
    <source>
        <dbReference type="ARBA" id="ARBA00003532"/>
    </source>
</evidence>
<reference evidence="9" key="1">
    <citation type="journal article" date="2023" name="Int. J. Syst. Evol. Microbiol.">
        <title>&lt;i&gt;Clostridium folliculivorans&lt;/i&gt; sp. nov., isolated from soil samples of an organic paddy in Japan.</title>
        <authorList>
            <person name="Tazawa J."/>
            <person name="Kobayashi H."/>
            <person name="Tanizawa Y."/>
            <person name="Uchino A."/>
            <person name="Tanaka F."/>
            <person name="Urashima Y."/>
            <person name="Miura S."/>
            <person name="Sakamoto M."/>
            <person name="Ohkuma M."/>
            <person name="Tohno M."/>
        </authorList>
    </citation>
    <scope>NUCLEOTIDE SEQUENCE</scope>
    <source>
        <strain evidence="9">D1-1</strain>
    </source>
</reference>
<dbReference type="Gene3D" id="3.30.70.20">
    <property type="match status" value="1"/>
</dbReference>
<evidence type="ECO:0000256" key="6">
    <source>
        <dbReference type="ARBA" id="ARBA00023004"/>
    </source>
</evidence>
<gene>
    <name evidence="9" type="ORF">CFOLD11_11220</name>
</gene>
<comment type="function">
    <text evidence="2">Ferredoxins are iron-sulfur proteins that transfer electrons in a wide variety of metabolic reactions.</text>
</comment>